<dbReference type="GO" id="GO:0006508">
    <property type="term" value="P:proteolysis"/>
    <property type="evidence" value="ECO:0007669"/>
    <property type="project" value="UniProtKB-KW"/>
</dbReference>
<keyword evidence="5 8" id="KW-0720">Serine protease</keyword>
<keyword evidence="2 8" id="KW-0645">Protease</keyword>
<comment type="caution">
    <text evidence="11">The sequence shown here is derived from an EMBL/GenBank/DDBJ whole genome shotgun (WGS) entry which is preliminary data.</text>
</comment>
<evidence type="ECO:0000256" key="1">
    <source>
        <dbReference type="ARBA" id="ARBA00007664"/>
    </source>
</evidence>
<evidence type="ECO:0000259" key="10">
    <source>
        <dbReference type="PROSITE" id="PS50240"/>
    </source>
</evidence>
<organism evidence="11 12">
    <name type="scientific">Zophobas morio</name>
    <dbReference type="NCBI Taxonomy" id="2755281"/>
    <lineage>
        <taxon>Eukaryota</taxon>
        <taxon>Metazoa</taxon>
        <taxon>Ecdysozoa</taxon>
        <taxon>Arthropoda</taxon>
        <taxon>Hexapoda</taxon>
        <taxon>Insecta</taxon>
        <taxon>Pterygota</taxon>
        <taxon>Neoptera</taxon>
        <taxon>Endopterygota</taxon>
        <taxon>Coleoptera</taxon>
        <taxon>Polyphaga</taxon>
        <taxon>Cucujiformia</taxon>
        <taxon>Tenebrionidae</taxon>
        <taxon>Zophobas</taxon>
    </lineage>
</organism>
<dbReference type="PROSITE" id="PS50240">
    <property type="entry name" value="TRYPSIN_DOM"/>
    <property type="match status" value="1"/>
</dbReference>
<dbReference type="InterPro" id="IPR018114">
    <property type="entry name" value="TRYPSIN_HIS"/>
</dbReference>
<dbReference type="PROSITE" id="PS00135">
    <property type="entry name" value="TRYPSIN_SER"/>
    <property type="match status" value="1"/>
</dbReference>
<dbReference type="InterPro" id="IPR043504">
    <property type="entry name" value="Peptidase_S1_PA_chymotrypsin"/>
</dbReference>
<dbReference type="SMART" id="SM00020">
    <property type="entry name" value="Tryp_SPc"/>
    <property type="match status" value="1"/>
</dbReference>
<evidence type="ECO:0000256" key="8">
    <source>
        <dbReference type="RuleBase" id="RU363034"/>
    </source>
</evidence>
<dbReference type="GO" id="GO:0004252">
    <property type="term" value="F:serine-type endopeptidase activity"/>
    <property type="evidence" value="ECO:0007669"/>
    <property type="project" value="InterPro"/>
</dbReference>
<gene>
    <name evidence="11" type="ORF">Zmor_000090</name>
</gene>
<keyword evidence="6" id="KW-0865">Zymogen</keyword>
<protein>
    <recommendedName>
        <fullName evidence="10">Peptidase S1 domain-containing protein</fullName>
    </recommendedName>
</protein>
<dbReference type="SUPFAM" id="SSF50494">
    <property type="entry name" value="Trypsin-like serine proteases"/>
    <property type="match status" value="1"/>
</dbReference>
<proteinExistence type="inferred from homology"/>
<feature type="signal peptide" evidence="9">
    <location>
        <begin position="1"/>
        <end position="18"/>
    </location>
</feature>
<dbReference type="Pfam" id="PF00089">
    <property type="entry name" value="Trypsin"/>
    <property type="match status" value="1"/>
</dbReference>
<dbReference type="InterPro" id="IPR050430">
    <property type="entry name" value="Peptidase_S1"/>
</dbReference>
<dbReference type="PROSITE" id="PS00134">
    <property type="entry name" value="TRYPSIN_HIS"/>
    <property type="match status" value="1"/>
</dbReference>
<dbReference type="FunFam" id="2.40.10.10:FF:000077">
    <property type="entry name" value="Predicted protein"/>
    <property type="match status" value="1"/>
</dbReference>
<feature type="chain" id="PRO_5041427102" description="Peptidase S1 domain-containing protein" evidence="9">
    <location>
        <begin position="19"/>
        <end position="251"/>
    </location>
</feature>
<sequence length="251" mass="26702">MLPFLVLCLVLAANGAPGKNFDNRIVGGRPTTIEEYPYQVGVLFYGAPSCGGSIISPNYVVTAAHCTNGVEEEGITVRVGSNVTTAHGEIFTVKKIHQNPNFNYNLLDFDISILELETPITFGATASPIKLVPNDFPIAPGAQATITGWGTLSEQGRPSSELQVVQVPVVSNEDCQRDYGQDAVVTERMVCAMEEGGGKDACQGDSGGPMVVDGLLAGIVSWGFGCARPNYPGVYSRVSTLRDFVRNVTNI</sequence>
<dbReference type="PANTHER" id="PTHR24276:SF91">
    <property type="entry name" value="AT26814P-RELATED"/>
    <property type="match status" value="1"/>
</dbReference>
<dbReference type="InterPro" id="IPR033116">
    <property type="entry name" value="TRYPSIN_SER"/>
</dbReference>
<evidence type="ECO:0000313" key="12">
    <source>
        <dbReference type="Proteomes" id="UP001168821"/>
    </source>
</evidence>
<dbReference type="Proteomes" id="UP001168821">
    <property type="component" value="Unassembled WGS sequence"/>
</dbReference>
<evidence type="ECO:0000256" key="6">
    <source>
        <dbReference type="ARBA" id="ARBA00023145"/>
    </source>
</evidence>
<dbReference type="PRINTS" id="PR00722">
    <property type="entry name" value="CHYMOTRYPSIN"/>
</dbReference>
<dbReference type="CDD" id="cd00190">
    <property type="entry name" value="Tryp_SPc"/>
    <property type="match status" value="1"/>
</dbReference>
<evidence type="ECO:0000256" key="2">
    <source>
        <dbReference type="ARBA" id="ARBA00022670"/>
    </source>
</evidence>
<comment type="similarity">
    <text evidence="1">Belongs to the peptidase S1 family.</text>
</comment>
<keyword evidence="12" id="KW-1185">Reference proteome</keyword>
<dbReference type="EMBL" id="JALNTZ010000001">
    <property type="protein sequence ID" value="KAJ3664532.1"/>
    <property type="molecule type" value="Genomic_DNA"/>
</dbReference>
<name>A0AA38IVU0_9CUCU</name>
<dbReference type="InterPro" id="IPR001254">
    <property type="entry name" value="Trypsin_dom"/>
</dbReference>
<feature type="domain" description="Peptidase S1" evidence="10">
    <location>
        <begin position="25"/>
        <end position="250"/>
    </location>
</feature>
<dbReference type="InterPro" id="IPR009003">
    <property type="entry name" value="Peptidase_S1_PA"/>
</dbReference>
<evidence type="ECO:0000313" key="11">
    <source>
        <dbReference type="EMBL" id="KAJ3664532.1"/>
    </source>
</evidence>
<evidence type="ECO:0000256" key="9">
    <source>
        <dbReference type="SAM" id="SignalP"/>
    </source>
</evidence>
<dbReference type="AlphaFoldDB" id="A0AA38IVU0"/>
<dbReference type="InterPro" id="IPR001314">
    <property type="entry name" value="Peptidase_S1A"/>
</dbReference>
<reference evidence="11" key="1">
    <citation type="journal article" date="2023" name="G3 (Bethesda)">
        <title>Whole genome assemblies of Zophobas morio and Tenebrio molitor.</title>
        <authorList>
            <person name="Kaur S."/>
            <person name="Stinson S.A."/>
            <person name="diCenzo G.C."/>
        </authorList>
    </citation>
    <scope>NUCLEOTIDE SEQUENCE</scope>
    <source>
        <strain evidence="11">QUZm001</strain>
    </source>
</reference>
<evidence type="ECO:0000256" key="5">
    <source>
        <dbReference type="ARBA" id="ARBA00022825"/>
    </source>
</evidence>
<accession>A0AA38IVU0</accession>
<keyword evidence="4 8" id="KW-0378">Hydrolase</keyword>
<evidence type="ECO:0000256" key="4">
    <source>
        <dbReference type="ARBA" id="ARBA00022801"/>
    </source>
</evidence>
<keyword evidence="7" id="KW-1015">Disulfide bond</keyword>
<dbReference type="PANTHER" id="PTHR24276">
    <property type="entry name" value="POLYSERASE-RELATED"/>
    <property type="match status" value="1"/>
</dbReference>
<evidence type="ECO:0000256" key="3">
    <source>
        <dbReference type="ARBA" id="ARBA00022729"/>
    </source>
</evidence>
<keyword evidence="3 9" id="KW-0732">Signal</keyword>
<dbReference type="Gene3D" id="2.40.10.10">
    <property type="entry name" value="Trypsin-like serine proteases"/>
    <property type="match status" value="1"/>
</dbReference>
<evidence type="ECO:0000256" key="7">
    <source>
        <dbReference type="ARBA" id="ARBA00023157"/>
    </source>
</evidence>